<accession>A0AC58TYC4</accession>
<dbReference type="Proteomes" id="UP000790787">
    <property type="component" value="Chromosome 3"/>
</dbReference>
<protein>
    <submittedName>
        <fullName evidence="2">Uncharacterized protein LOC142177447</fullName>
    </submittedName>
</protein>
<gene>
    <name evidence="2" type="primary">LOC142177447</name>
</gene>
<sequence length="218" mass="25032">MGPFVCSFGHKYILDVVDYVSKWVEAVALPTNDARMVVGFLKKNIFTHFGTLRVIISDGGTHFCNRAFEKLLAKYDVHHKVATPYHPQTSRQVEVSNREIKSVLTKTLNLDIEAAGTMRITELHELDEFRYLAFERTRLHKERMKRMHDQNIVEGHFNPGDKVKCTHLGRDATQVPPLVDRAVPREQGVKLVRHSLTALGLSPNRRRTGARQRHLRNC</sequence>
<reference evidence="2" key="2">
    <citation type="submission" date="2025-08" db="UniProtKB">
        <authorList>
            <consortium name="RefSeq"/>
        </authorList>
    </citation>
    <scope>IDENTIFICATION</scope>
    <source>
        <tissue evidence="2">Leaf</tissue>
    </source>
</reference>
<proteinExistence type="predicted"/>
<keyword evidence="1" id="KW-1185">Reference proteome</keyword>
<evidence type="ECO:0000313" key="2">
    <source>
        <dbReference type="RefSeq" id="XP_075102238.1"/>
    </source>
</evidence>
<reference evidence="1" key="1">
    <citation type="journal article" date="2014" name="Nat. Commun.">
        <title>The tobacco genome sequence and its comparison with those of tomato and potato.</title>
        <authorList>
            <person name="Sierro N."/>
            <person name="Battey J.N."/>
            <person name="Ouadi S."/>
            <person name="Bakaher N."/>
            <person name="Bovet L."/>
            <person name="Willig A."/>
            <person name="Goepfert S."/>
            <person name="Peitsch M.C."/>
            <person name="Ivanov N.V."/>
        </authorList>
    </citation>
    <scope>NUCLEOTIDE SEQUENCE [LARGE SCALE GENOMIC DNA]</scope>
</reference>
<dbReference type="RefSeq" id="XP_075102238.1">
    <property type="nucleotide sequence ID" value="XM_075246137.1"/>
</dbReference>
<organism evidence="1 2">
    <name type="scientific">Nicotiana tabacum</name>
    <name type="common">Common tobacco</name>
    <dbReference type="NCBI Taxonomy" id="4097"/>
    <lineage>
        <taxon>Eukaryota</taxon>
        <taxon>Viridiplantae</taxon>
        <taxon>Streptophyta</taxon>
        <taxon>Embryophyta</taxon>
        <taxon>Tracheophyta</taxon>
        <taxon>Spermatophyta</taxon>
        <taxon>Magnoliopsida</taxon>
        <taxon>eudicotyledons</taxon>
        <taxon>Gunneridae</taxon>
        <taxon>Pentapetalae</taxon>
        <taxon>asterids</taxon>
        <taxon>lamiids</taxon>
        <taxon>Solanales</taxon>
        <taxon>Solanaceae</taxon>
        <taxon>Nicotianoideae</taxon>
        <taxon>Nicotianeae</taxon>
        <taxon>Nicotiana</taxon>
    </lineage>
</organism>
<name>A0AC58TYC4_TOBAC</name>
<evidence type="ECO:0000313" key="1">
    <source>
        <dbReference type="Proteomes" id="UP000790787"/>
    </source>
</evidence>